<gene>
    <name evidence="1" type="ORF">GCM10010357_46030</name>
</gene>
<sequence>MGVLQGHPLADGTEVVAEVERTGSGLDSGEHTRTIKGHAHILSGTATGSVRRWVPDVRGVLKRAASPHARIPGSDPV</sequence>
<evidence type="ECO:0000313" key="2">
    <source>
        <dbReference type="Proteomes" id="UP001500879"/>
    </source>
</evidence>
<name>A0ABN0YY87_9ACTN</name>
<keyword evidence="2" id="KW-1185">Reference proteome</keyword>
<accession>A0ABN0YY87</accession>
<protein>
    <submittedName>
        <fullName evidence="1">Uncharacterized protein</fullName>
    </submittedName>
</protein>
<evidence type="ECO:0000313" key="1">
    <source>
        <dbReference type="EMBL" id="GAA0419479.1"/>
    </source>
</evidence>
<dbReference type="Proteomes" id="UP001500879">
    <property type="component" value="Unassembled WGS sequence"/>
</dbReference>
<organism evidence="1 2">
    <name type="scientific">Streptomyces luteireticuli</name>
    <dbReference type="NCBI Taxonomy" id="173858"/>
    <lineage>
        <taxon>Bacteria</taxon>
        <taxon>Bacillati</taxon>
        <taxon>Actinomycetota</taxon>
        <taxon>Actinomycetes</taxon>
        <taxon>Kitasatosporales</taxon>
        <taxon>Streptomycetaceae</taxon>
        <taxon>Streptomyces</taxon>
    </lineage>
</organism>
<comment type="caution">
    <text evidence="1">The sequence shown here is derived from an EMBL/GenBank/DDBJ whole genome shotgun (WGS) entry which is preliminary data.</text>
</comment>
<proteinExistence type="predicted"/>
<reference evidence="1 2" key="1">
    <citation type="journal article" date="2019" name="Int. J. Syst. Evol. Microbiol.">
        <title>The Global Catalogue of Microorganisms (GCM) 10K type strain sequencing project: providing services to taxonomists for standard genome sequencing and annotation.</title>
        <authorList>
            <consortium name="The Broad Institute Genomics Platform"/>
            <consortium name="The Broad Institute Genome Sequencing Center for Infectious Disease"/>
            <person name="Wu L."/>
            <person name="Ma J."/>
        </authorList>
    </citation>
    <scope>NUCLEOTIDE SEQUENCE [LARGE SCALE GENOMIC DNA]</scope>
    <source>
        <strain evidence="1 2">JCM 4788</strain>
    </source>
</reference>
<dbReference type="EMBL" id="BAAABX010000049">
    <property type="protein sequence ID" value="GAA0419479.1"/>
    <property type="molecule type" value="Genomic_DNA"/>
</dbReference>